<organism evidence="2 3">
    <name type="scientific">Streptomyces europaeiscabiei</name>
    <dbReference type="NCBI Taxonomy" id="146819"/>
    <lineage>
        <taxon>Bacteria</taxon>
        <taxon>Bacillati</taxon>
        <taxon>Actinomycetota</taxon>
        <taxon>Actinomycetes</taxon>
        <taxon>Kitasatosporales</taxon>
        <taxon>Streptomycetaceae</taxon>
        <taxon>Streptomyces</taxon>
    </lineage>
</organism>
<name>A0ABU4NQA1_9ACTN</name>
<evidence type="ECO:0000313" key="2">
    <source>
        <dbReference type="EMBL" id="MDX3705250.1"/>
    </source>
</evidence>
<dbReference type="RefSeq" id="WP_210551014.1">
    <property type="nucleotide sequence ID" value="NZ_JARAYT010000010.1"/>
</dbReference>
<evidence type="ECO:0000256" key="1">
    <source>
        <dbReference type="SAM" id="MobiDB-lite"/>
    </source>
</evidence>
<proteinExistence type="predicted"/>
<protein>
    <submittedName>
        <fullName evidence="2">Uncharacterized protein</fullName>
    </submittedName>
</protein>
<comment type="caution">
    <text evidence="2">The sequence shown here is derived from an EMBL/GenBank/DDBJ whole genome shotgun (WGS) entry which is preliminary data.</text>
</comment>
<dbReference type="Proteomes" id="UP001271274">
    <property type="component" value="Unassembled WGS sequence"/>
</dbReference>
<reference evidence="2 3" key="1">
    <citation type="journal article" date="2023" name="Microb. Genom.">
        <title>Mesoterricola silvestris gen. nov., sp. nov., Mesoterricola sediminis sp. nov., Geothrix oryzae sp. nov., Geothrix edaphica sp. nov., Geothrix rubra sp. nov., and Geothrix limicola sp. nov., six novel members of Acidobacteriota isolated from soils.</title>
        <authorList>
            <person name="Weisberg A.J."/>
            <person name="Pearce E."/>
            <person name="Kramer C.G."/>
            <person name="Chang J.H."/>
            <person name="Clarke C.R."/>
        </authorList>
    </citation>
    <scope>NUCLEOTIDE SEQUENCE [LARGE SCALE GENOMIC DNA]</scope>
    <source>
        <strain evidence="2 3">ID09-01A</strain>
    </source>
</reference>
<dbReference type="EMBL" id="JARAYU010000018">
    <property type="protein sequence ID" value="MDX3705250.1"/>
    <property type="molecule type" value="Genomic_DNA"/>
</dbReference>
<sequence length="209" mass="21907">MEQATQPTTPAAPPETREPEPQGATLLEAHAVAGRIITQLATLPRDIDIKREFDGEYSVQIYWSSDVSGVAAFASWAKTPWHMTPSKSGDAIYAEARSVIDDVHVWAWTLLTKEEAAAAEQLLTAPRISSATDPVPDAEPAPAAVPLGASPVAQDETALYDQAMDRYAASLGGSVVALAPVVEAPTVTDDDPSTISFATVVSPAAGGEL</sequence>
<gene>
    <name evidence="2" type="ORF">PV662_37005</name>
</gene>
<evidence type="ECO:0000313" key="3">
    <source>
        <dbReference type="Proteomes" id="UP001271274"/>
    </source>
</evidence>
<keyword evidence="3" id="KW-1185">Reference proteome</keyword>
<feature type="region of interest" description="Disordered" evidence="1">
    <location>
        <begin position="1"/>
        <end position="21"/>
    </location>
</feature>
<accession>A0ABU4NQA1</accession>